<keyword evidence="11" id="KW-1185">Reference proteome</keyword>
<evidence type="ECO:0000259" key="8">
    <source>
        <dbReference type="PROSITE" id="PS51192"/>
    </source>
</evidence>
<comment type="catalytic activity">
    <reaction evidence="6">
        <text>ATP + H2O = ADP + phosphate + H(+)</text>
        <dbReference type="Rhea" id="RHEA:13065"/>
        <dbReference type="ChEBI" id="CHEBI:15377"/>
        <dbReference type="ChEBI" id="CHEBI:15378"/>
        <dbReference type="ChEBI" id="CHEBI:30616"/>
        <dbReference type="ChEBI" id="CHEBI:43474"/>
        <dbReference type="ChEBI" id="CHEBI:456216"/>
        <dbReference type="EC" id="3.6.4.13"/>
    </reaction>
</comment>
<dbReference type="Gene3D" id="3.40.50.300">
    <property type="entry name" value="P-loop containing nucleotide triphosphate hydrolases"/>
    <property type="match status" value="2"/>
</dbReference>
<feature type="compositionally biased region" description="Low complexity" evidence="7">
    <location>
        <begin position="208"/>
        <end position="231"/>
    </location>
</feature>
<dbReference type="Proteomes" id="UP000245942">
    <property type="component" value="Unassembled WGS sequence"/>
</dbReference>
<accession>A0A316U746</accession>
<dbReference type="PROSITE" id="PS51194">
    <property type="entry name" value="HELICASE_CTER"/>
    <property type="match status" value="1"/>
</dbReference>
<dbReference type="EC" id="3.6.4.13" evidence="6"/>
<evidence type="ECO:0000313" key="10">
    <source>
        <dbReference type="EMBL" id="PWN20648.1"/>
    </source>
</evidence>
<evidence type="ECO:0000256" key="1">
    <source>
        <dbReference type="ARBA" id="ARBA00022741"/>
    </source>
</evidence>
<comment type="similarity">
    <text evidence="6">Belongs to the DEAD box helicase family.</text>
</comment>
<comment type="function">
    <text evidence="6">RNA helicase.</text>
</comment>
<dbReference type="InterPro" id="IPR000629">
    <property type="entry name" value="RNA-helicase_DEAD-box_CS"/>
</dbReference>
<organism evidence="10 11">
    <name type="scientific">Pseudomicrostroma glucosiphilum</name>
    <dbReference type="NCBI Taxonomy" id="1684307"/>
    <lineage>
        <taxon>Eukaryota</taxon>
        <taxon>Fungi</taxon>
        <taxon>Dikarya</taxon>
        <taxon>Basidiomycota</taxon>
        <taxon>Ustilaginomycotina</taxon>
        <taxon>Exobasidiomycetes</taxon>
        <taxon>Microstromatales</taxon>
        <taxon>Microstromatales incertae sedis</taxon>
        <taxon>Pseudomicrostroma</taxon>
    </lineage>
</organism>
<feature type="compositionally biased region" description="Basic residues" evidence="7">
    <location>
        <begin position="113"/>
        <end position="133"/>
    </location>
</feature>
<name>A0A316U746_9BASI</name>
<dbReference type="PROSITE" id="PS51192">
    <property type="entry name" value="HELICASE_ATP_BIND_1"/>
    <property type="match status" value="1"/>
</dbReference>
<dbReference type="PANTHER" id="PTHR24031">
    <property type="entry name" value="RNA HELICASE"/>
    <property type="match status" value="1"/>
</dbReference>
<gene>
    <name evidence="10" type="ORF">BCV69DRAFT_282868</name>
</gene>
<evidence type="ECO:0000259" key="9">
    <source>
        <dbReference type="PROSITE" id="PS51194"/>
    </source>
</evidence>
<dbReference type="EMBL" id="KZ819327">
    <property type="protein sequence ID" value="PWN20648.1"/>
    <property type="molecule type" value="Genomic_DNA"/>
</dbReference>
<dbReference type="GO" id="GO:0003723">
    <property type="term" value="F:RNA binding"/>
    <property type="evidence" value="ECO:0007669"/>
    <property type="project" value="UniProtKB-UniRule"/>
</dbReference>
<dbReference type="RefSeq" id="XP_025347808.1">
    <property type="nucleotide sequence ID" value="XM_025492505.1"/>
</dbReference>
<sequence length="806" mass="86345">MLTVNRFDATVGGSQQPDQNAAASSSRLAALAERKRKRAPTDDGPAKPSTSTATFSLGATSASSSLTAPPTQAPRQPVGPSIHPSRLASAPILAQSVKKAAAKAGAPREKTKAKQRYLNKKKSKRKAMKKAKGGNKAAGTSNGAGVAPGISSLRQTDTAAPETEDSSEEGSDDEDISMASPAESTTAARDQGPTAVAAIGASAVETPVEASSSDSDSSSSDSDSSSVSSSSSDDETDEEAATSETIQESSEASAAQPQPPADESRPDERPSMGLLVRNKPSNKLSAEARRSLAVQGLPRGMVEAKVVDPATRQTLTARDDIKASDPDAIAGISLDQALTKRVKEMGVIEWFAVQAAVIPHLLSTSAFVSPFSPPRDLCVSAPTGSGKTLAYSIPIVTLLKERILIRLRALIVLPTRDLVSQVKETLEQLCKGTGLRAGTTTGAQSFAQEQTLLMDEASQESKLDILITTPGRLIDHLDETPGFTLQHLRFLVIDEADRLLGQSFQDWAQRLRNSIEGQTDSLSSKRVALSTHQLQKLHRPTSNAACDPSEAKPVVQKLLFSATLTREPGKLSELGLRDPVFIDVRDEVLEGEGVTSSAGRFTLPATLQEYMLVVPTSLKPLYLIHLLLNPPKSDNPGKGMRRTLIFTKSVDSSLRLVRLLNLFLDANQNGKKDEQKLRVADYSSDLTPARRRELLASFRSDQLDILVASDLISRGIDLPLVENVVSYDVPIDVAKYVHRVGRTARAGRVGKSWSLVESQEARHFKGMIKAGVKRSEGRKLEKIKVEEGQLEGLKGPYEEALQKLVA</sequence>
<dbReference type="OrthoDB" id="3370at2759"/>
<feature type="compositionally biased region" description="Low complexity" evidence="7">
    <location>
        <begin position="21"/>
        <end position="31"/>
    </location>
</feature>
<comment type="domain">
    <text evidence="6">The Q motif is unique to and characteristic of the DEAD box family of RNA helicases and controls ATP binding and hydrolysis.</text>
</comment>
<dbReference type="InterPro" id="IPR027417">
    <property type="entry name" value="P-loop_NTPase"/>
</dbReference>
<evidence type="ECO:0000313" key="11">
    <source>
        <dbReference type="Proteomes" id="UP000245942"/>
    </source>
</evidence>
<dbReference type="PROSITE" id="PS00039">
    <property type="entry name" value="DEAD_ATP_HELICASE"/>
    <property type="match status" value="1"/>
</dbReference>
<dbReference type="STRING" id="1684307.A0A316U746"/>
<keyword evidence="1 6" id="KW-0547">Nucleotide-binding</keyword>
<keyword evidence="4 6" id="KW-0067">ATP-binding</keyword>
<dbReference type="SMART" id="SM00487">
    <property type="entry name" value="DEXDc"/>
    <property type="match status" value="1"/>
</dbReference>
<feature type="domain" description="Helicase ATP-binding" evidence="8">
    <location>
        <begin position="368"/>
        <end position="582"/>
    </location>
</feature>
<evidence type="ECO:0000256" key="4">
    <source>
        <dbReference type="ARBA" id="ARBA00022840"/>
    </source>
</evidence>
<dbReference type="InterPro" id="IPR001650">
    <property type="entry name" value="Helicase_C-like"/>
</dbReference>
<dbReference type="SUPFAM" id="SSF52540">
    <property type="entry name" value="P-loop containing nucleoside triphosphate hydrolases"/>
    <property type="match status" value="1"/>
</dbReference>
<evidence type="ECO:0000256" key="5">
    <source>
        <dbReference type="ARBA" id="ARBA00022884"/>
    </source>
</evidence>
<evidence type="ECO:0000256" key="3">
    <source>
        <dbReference type="ARBA" id="ARBA00022806"/>
    </source>
</evidence>
<dbReference type="GO" id="GO:0005524">
    <property type="term" value="F:ATP binding"/>
    <property type="evidence" value="ECO:0007669"/>
    <property type="project" value="UniProtKB-UniRule"/>
</dbReference>
<feature type="compositionally biased region" description="Low complexity" evidence="7">
    <location>
        <begin position="49"/>
        <end position="70"/>
    </location>
</feature>
<dbReference type="CDD" id="cd17956">
    <property type="entry name" value="DEADc_DDX51"/>
    <property type="match status" value="1"/>
</dbReference>
<dbReference type="InterPro" id="IPR014001">
    <property type="entry name" value="Helicase_ATP-bd"/>
</dbReference>
<feature type="compositionally biased region" description="Acidic residues" evidence="7">
    <location>
        <begin position="162"/>
        <end position="176"/>
    </location>
</feature>
<dbReference type="InterPro" id="IPR011545">
    <property type="entry name" value="DEAD/DEAH_box_helicase_dom"/>
</dbReference>
<evidence type="ECO:0000256" key="6">
    <source>
        <dbReference type="RuleBase" id="RU365068"/>
    </source>
</evidence>
<dbReference type="GO" id="GO:0003724">
    <property type="term" value="F:RNA helicase activity"/>
    <property type="evidence" value="ECO:0007669"/>
    <property type="project" value="UniProtKB-EC"/>
</dbReference>
<keyword evidence="2 6" id="KW-0378">Hydrolase</keyword>
<dbReference type="GO" id="GO:0016787">
    <property type="term" value="F:hydrolase activity"/>
    <property type="evidence" value="ECO:0007669"/>
    <property type="project" value="UniProtKB-KW"/>
</dbReference>
<dbReference type="Pfam" id="PF00270">
    <property type="entry name" value="DEAD"/>
    <property type="match status" value="1"/>
</dbReference>
<dbReference type="Pfam" id="PF00271">
    <property type="entry name" value="Helicase_C"/>
    <property type="match status" value="1"/>
</dbReference>
<dbReference type="CDD" id="cd18787">
    <property type="entry name" value="SF2_C_DEAD"/>
    <property type="match status" value="1"/>
</dbReference>
<feature type="compositionally biased region" description="Acidic residues" evidence="7">
    <location>
        <begin position="232"/>
        <end position="241"/>
    </location>
</feature>
<dbReference type="AlphaFoldDB" id="A0A316U746"/>
<evidence type="ECO:0000256" key="2">
    <source>
        <dbReference type="ARBA" id="ARBA00022801"/>
    </source>
</evidence>
<evidence type="ECO:0000256" key="7">
    <source>
        <dbReference type="SAM" id="MobiDB-lite"/>
    </source>
</evidence>
<feature type="domain" description="Helicase C-terminal" evidence="9">
    <location>
        <begin position="622"/>
        <end position="791"/>
    </location>
</feature>
<feature type="compositionally biased region" description="Low complexity" evidence="7">
    <location>
        <begin position="242"/>
        <end position="256"/>
    </location>
</feature>
<protein>
    <recommendedName>
        <fullName evidence="6">ATP-dependent RNA helicase</fullName>
        <ecNumber evidence="6">3.6.4.13</ecNumber>
    </recommendedName>
</protein>
<keyword evidence="5 6" id="KW-0694">RNA-binding</keyword>
<reference evidence="10 11" key="1">
    <citation type="journal article" date="2018" name="Mol. Biol. Evol.">
        <title>Broad Genomic Sampling Reveals a Smut Pathogenic Ancestry of the Fungal Clade Ustilaginomycotina.</title>
        <authorList>
            <person name="Kijpornyongpan T."/>
            <person name="Mondo S.J."/>
            <person name="Barry K."/>
            <person name="Sandor L."/>
            <person name="Lee J."/>
            <person name="Lipzen A."/>
            <person name="Pangilinan J."/>
            <person name="LaButti K."/>
            <person name="Hainaut M."/>
            <person name="Henrissat B."/>
            <person name="Grigoriev I.V."/>
            <person name="Spatafora J.W."/>
            <person name="Aime M.C."/>
        </authorList>
    </citation>
    <scope>NUCLEOTIDE SEQUENCE [LARGE SCALE GENOMIC DNA]</scope>
    <source>
        <strain evidence="10 11">MCA 4718</strain>
    </source>
</reference>
<feature type="compositionally biased region" description="Low complexity" evidence="7">
    <location>
        <begin position="134"/>
        <end position="145"/>
    </location>
</feature>
<keyword evidence="3 6" id="KW-0347">Helicase</keyword>
<dbReference type="SMART" id="SM00490">
    <property type="entry name" value="HELICc"/>
    <property type="match status" value="1"/>
</dbReference>
<dbReference type="GeneID" id="37014239"/>
<proteinExistence type="inferred from homology"/>
<feature type="region of interest" description="Disordered" evidence="7">
    <location>
        <begin position="1"/>
        <end position="288"/>
    </location>
</feature>